<protein>
    <submittedName>
        <fullName evidence="1">Cupin</fullName>
    </submittedName>
</protein>
<dbReference type="Proteomes" id="UP001525379">
    <property type="component" value="Unassembled WGS sequence"/>
</dbReference>
<dbReference type="EMBL" id="JALXSQ010000003">
    <property type="protein sequence ID" value="MCT2042038.1"/>
    <property type="molecule type" value="Genomic_DNA"/>
</dbReference>
<name>A0ABT2HUP2_9MICO</name>
<sequence length="98" mass="11115">MAASHIDFESASFRITTWTIEPGDAIEFHVHEHDYVVIPREGSEMHVIREDDSELVATMSPDAPYERSKGSSHRVENRGSERIVFTEIEHLGQPIPAE</sequence>
<gene>
    <name evidence="1" type="ORF">M3D15_01590</name>
</gene>
<accession>A0ABT2HUP2</accession>
<evidence type="ECO:0000313" key="2">
    <source>
        <dbReference type="Proteomes" id="UP001525379"/>
    </source>
</evidence>
<dbReference type="RefSeq" id="WP_260103715.1">
    <property type="nucleotide sequence ID" value="NZ_JALXSQ010000003.1"/>
</dbReference>
<dbReference type="InterPro" id="IPR011051">
    <property type="entry name" value="RmlC_Cupin_sf"/>
</dbReference>
<organism evidence="1 2">
    <name type="scientific">Pseudoclavibacter albus</name>
    <dbReference type="NCBI Taxonomy" id="272241"/>
    <lineage>
        <taxon>Bacteria</taxon>
        <taxon>Bacillati</taxon>
        <taxon>Actinomycetota</taxon>
        <taxon>Actinomycetes</taxon>
        <taxon>Micrococcales</taxon>
        <taxon>Microbacteriaceae</taxon>
        <taxon>Pseudoclavibacter</taxon>
    </lineage>
</organism>
<reference evidence="1 2" key="1">
    <citation type="submission" date="2022-04" db="EMBL/GenBank/DDBJ databases">
        <title>Human microbiome associated bacterial genomes.</title>
        <authorList>
            <person name="Sandstrom S."/>
            <person name="Salamzade R."/>
            <person name="Kalan L.R."/>
        </authorList>
    </citation>
    <scope>NUCLEOTIDE SEQUENCE [LARGE SCALE GENOMIC DNA]</scope>
    <source>
        <strain evidence="2">p3-SID1799</strain>
    </source>
</reference>
<dbReference type="SUPFAM" id="SSF51182">
    <property type="entry name" value="RmlC-like cupins"/>
    <property type="match status" value="1"/>
</dbReference>
<comment type="caution">
    <text evidence="1">The sequence shown here is derived from an EMBL/GenBank/DDBJ whole genome shotgun (WGS) entry which is preliminary data.</text>
</comment>
<dbReference type="Gene3D" id="2.60.120.10">
    <property type="entry name" value="Jelly Rolls"/>
    <property type="match status" value="1"/>
</dbReference>
<keyword evidence="2" id="KW-1185">Reference proteome</keyword>
<proteinExistence type="predicted"/>
<evidence type="ECO:0000313" key="1">
    <source>
        <dbReference type="EMBL" id="MCT2042038.1"/>
    </source>
</evidence>
<dbReference type="InterPro" id="IPR014710">
    <property type="entry name" value="RmlC-like_jellyroll"/>
</dbReference>